<dbReference type="Proteomes" id="UP000619265">
    <property type="component" value="Unassembled WGS sequence"/>
</dbReference>
<reference evidence="1" key="2">
    <citation type="submission" date="2020-03" db="EMBL/GenBank/DDBJ databases">
        <title>Walnut 2.0.</title>
        <authorList>
            <person name="Marrano A."/>
            <person name="Britton M."/>
            <person name="Zimin A.V."/>
            <person name="Zaini P.A."/>
            <person name="Workman R."/>
            <person name="Puiu D."/>
            <person name="Bianco L."/>
            <person name="Allen B.J."/>
            <person name="Troggio M."/>
            <person name="Leslie C.A."/>
            <person name="Timp W."/>
            <person name="Dendekar A."/>
            <person name="Salzberg S.L."/>
            <person name="Neale D.B."/>
        </authorList>
    </citation>
    <scope>NUCLEOTIDE SEQUENCE</scope>
    <source>
        <tissue evidence="1">Leaves</tissue>
    </source>
</reference>
<feature type="non-terminal residue" evidence="1">
    <location>
        <position position="1"/>
    </location>
</feature>
<protein>
    <submittedName>
        <fullName evidence="1">Uncharacterized protein</fullName>
    </submittedName>
</protein>
<evidence type="ECO:0000313" key="2">
    <source>
        <dbReference type="Proteomes" id="UP000619265"/>
    </source>
</evidence>
<organism evidence="1 2">
    <name type="scientific">Juglans regia</name>
    <name type="common">English walnut</name>
    <dbReference type="NCBI Taxonomy" id="51240"/>
    <lineage>
        <taxon>Eukaryota</taxon>
        <taxon>Viridiplantae</taxon>
        <taxon>Streptophyta</taxon>
        <taxon>Embryophyta</taxon>
        <taxon>Tracheophyta</taxon>
        <taxon>Spermatophyta</taxon>
        <taxon>Magnoliopsida</taxon>
        <taxon>eudicotyledons</taxon>
        <taxon>Gunneridae</taxon>
        <taxon>Pentapetalae</taxon>
        <taxon>rosids</taxon>
        <taxon>fabids</taxon>
        <taxon>Fagales</taxon>
        <taxon>Juglandaceae</taxon>
        <taxon>Juglans</taxon>
    </lineage>
</organism>
<dbReference type="AlphaFoldDB" id="A0A834D286"/>
<comment type="caution">
    <text evidence="1">The sequence shown here is derived from an EMBL/GenBank/DDBJ whole genome shotgun (WGS) entry which is preliminary data.</text>
</comment>
<proteinExistence type="predicted"/>
<accession>A0A834D286</accession>
<name>A0A834D286_JUGRE</name>
<sequence>AEHRIHRERERVCEAVKNESGVIERNTEGNCHLHAVGLDCAHRRIGFPRVAAVVPRTRLPEFCGGGGTRVSAGDEVVLRRIFFSDVDRGDAEGHELQLH</sequence>
<gene>
    <name evidence="1" type="ORF">F2P56_008886</name>
</gene>
<reference evidence="1" key="1">
    <citation type="submission" date="2015-10" db="EMBL/GenBank/DDBJ databases">
        <authorList>
            <person name="Martinez-Garcia P.J."/>
            <person name="Crepeau M.W."/>
            <person name="Puiu D."/>
            <person name="Gonzalez-Ibeas D."/>
            <person name="Whalen J."/>
            <person name="Stevens K."/>
            <person name="Paul R."/>
            <person name="Butterfield T."/>
            <person name="Britton M."/>
            <person name="Reagan R."/>
            <person name="Chakraborty S."/>
            <person name="Walawage S.L."/>
            <person name="Vasquez-Gross H.A."/>
            <person name="Cardeno C."/>
            <person name="Famula R."/>
            <person name="Pratt K."/>
            <person name="Kuruganti S."/>
            <person name="Aradhya M.K."/>
            <person name="Leslie C.A."/>
            <person name="Dandekar A.M."/>
            <person name="Salzberg S.L."/>
            <person name="Wegrzyn J.L."/>
            <person name="Langley C.H."/>
            <person name="Neale D.B."/>
        </authorList>
    </citation>
    <scope>NUCLEOTIDE SEQUENCE</scope>
    <source>
        <tissue evidence="1">Leaves</tissue>
    </source>
</reference>
<evidence type="ECO:0000313" key="1">
    <source>
        <dbReference type="EMBL" id="KAF5472146.1"/>
    </source>
</evidence>
<dbReference type="EMBL" id="LIHL02000004">
    <property type="protein sequence ID" value="KAF5472146.1"/>
    <property type="molecule type" value="Genomic_DNA"/>
</dbReference>
<dbReference type="Gramene" id="Jr04_07700_p2">
    <property type="protein sequence ID" value="cds.Jr04_07700_p2"/>
    <property type="gene ID" value="Jr04_07700"/>
</dbReference>